<evidence type="ECO:0000256" key="3">
    <source>
        <dbReference type="ARBA" id="ARBA00022630"/>
    </source>
</evidence>
<dbReference type="CDD" id="cd02150">
    <property type="entry name" value="nitroreductase"/>
    <property type="match status" value="1"/>
</dbReference>
<keyword evidence="4" id="KW-0288">FMN</keyword>
<protein>
    <submittedName>
        <fullName evidence="7">Nitroreductase family protein</fullName>
    </submittedName>
</protein>
<feature type="domain" description="Nitroreductase" evidence="6">
    <location>
        <begin position="8"/>
        <end position="147"/>
    </location>
</feature>
<evidence type="ECO:0000256" key="1">
    <source>
        <dbReference type="ARBA" id="ARBA00001917"/>
    </source>
</evidence>
<comment type="cofactor">
    <cofactor evidence="1">
        <name>FMN</name>
        <dbReference type="ChEBI" id="CHEBI:58210"/>
    </cofactor>
</comment>
<dbReference type="InterPro" id="IPR000415">
    <property type="entry name" value="Nitroreductase-like"/>
</dbReference>
<accession>A0A9D1PUV5</accession>
<dbReference type="PANTHER" id="PTHR43673">
    <property type="entry name" value="NAD(P)H NITROREDUCTASE YDGI-RELATED"/>
    <property type="match status" value="1"/>
</dbReference>
<dbReference type="Gene3D" id="3.40.109.10">
    <property type="entry name" value="NADH Oxidase"/>
    <property type="match status" value="1"/>
</dbReference>
<evidence type="ECO:0000259" key="6">
    <source>
        <dbReference type="Pfam" id="PF00881"/>
    </source>
</evidence>
<evidence type="ECO:0000313" key="7">
    <source>
        <dbReference type="EMBL" id="HIV99978.1"/>
    </source>
</evidence>
<sequence>MDFFEVLTTRRSIRSFLRDPVTQEERDILIKAGTLAPSAMNRQPWSFILVDQRDLLQAIAERHPHAQFAARAPLAIVVCATPAEAAGGFWPQDCAAATQNILLAARALSLGSVWCGLYPAEDRVQLMRDVLHIPEEHVPFSLIVLGRTEARFVEAHRHNPQKIHHNIW</sequence>
<comment type="similarity">
    <text evidence="2">Belongs to the nitroreductase family.</text>
</comment>
<name>A0A9D1PUV5_9BACT</name>
<dbReference type="GO" id="GO:0016491">
    <property type="term" value="F:oxidoreductase activity"/>
    <property type="evidence" value="ECO:0007669"/>
    <property type="project" value="UniProtKB-KW"/>
</dbReference>
<dbReference type="EMBL" id="DXHV01000026">
    <property type="protein sequence ID" value="HIV99978.1"/>
    <property type="molecule type" value="Genomic_DNA"/>
</dbReference>
<organism evidence="7 8">
    <name type="scientific">Candidatus Desulfovibrio intestinipullorum</name>
    <dbReference type="NCBI Taxonomy" id="2838536"/>
    <lineage>
        <taxon>Bacteria</taxon>
        <taxon>Pseudomonadati</taxon>
        <taxon>Thermodesulfobacteriota</taxon>
        <taxon>Desulfovibrionia</taxon>
        <taxon>Desulfovibrionales</taxon>
        <taxon>Desulfovibrionaceae</taxon>
        <taxon>Desulfovibrio</taxon>
    </lineage>
</organism>
<keyword evidence="3" id="KW-0285">Flavoprotein</keyword>
<keyword evidence="5" id="KW-0560">Oxidoreductase</keyword>
<evidence type="ECO:0000313" key="8">
    <source>
        <dbReference type="Proteomes" id="UP000886752"/>
    </source>
</evidence>
<comment type="caution">
    <text evidence="7">The sequence shown here is derived from an EMBL/GenBank/DDBJ whole genome shotgun (WGS) entry which is preliminary data.</text>
</comment>
<gene>
    <name evidence="7" type="ORF">H9894_02150</name>
</gene>
<dbReference type="Proteomes" id="UP000886752">
    <property type="component" value="Unassembled WGS sequence"/>
</dbReference>
<evidence type="ECO:0000256" key="5">
    <source>
        <dbReference type="ARBA" id="ARBA00023002"/>
    </source>
</evidence>
<reference evidence="7" key="1">
    <citation type="journal article" date="2021" name="PeerJ">
        <title>Extensive microbial diversity within the chicken gut microbiome revealed by metagenomics and culture.</title>
        <authorList>
            <person name="Gilroy R."/>
            <person name="Ravi A."/>
            <person name="Getino M."/>
            <person name="Pursley I."/>
            <person name="Horton D.L."/>
            <person name="Alikhan N.F."/>
            <person name="Baker D."/>
            <person name="Gharbi K."/>
            <person name="Hall N."/>
            <person name="Watson M."/>
            <person name="Adriaenssens E.M."/>
            <person name="Foster-Nyarko E."/>
            <person name="Jarju S."/>
            <person name="Secka A."/>
            <person name="Antonio M."/>
            <person name="Oren A."/>
            <person name="Chaudhuri R.R."/>
            <person name="La Ragione R."/>
            <person name="Hildebrand F."/>
            <person name="Pallen M.J."/>
        </authorList>
    </citation>
    <scope>NUCLEOTIDE SEQUENCE</scope>
    <source>
        <strain evidence="7">ChiHecec2B26-446</strain>
    </source>
</reference>
<proteinExistence type="inferred from homology"/>
<dbReference type="AlphaFoldDB" id="A0A9D1PUV5"/>
<reference evidence="7" key="2">
    <citation type="submission" date="2021-04" db="EMBL/GenBank/DDBJ databases">
        <authorList>
            <person name="Gilroy R."/>
        </authorList>
    </citation>
    <scope>NUCLEOTIDE SEQUENCE</scope>
    <source>
        <strain evidence="7">ChiHecec2B26-446</strain>
    </source>
</reference>
<evidence type="ECO:0000256" key="4">
    <source>
        <dbReference type="ARBA" id="ARBA00022643"/>
    </source>
</evidence>
<dbReference type="InterPro" id="IPR029479">
    <property type="entry name" value="Nitroreductase"/>
</dbReference>
<dbReference type="Pfam" id="PF00881">
    <property type="entry name" value="Nitroreductase"/>
    <property type="match status" value="1"/>
</dbReference>
<dbReference type="PANTHER" id="PTHR43673:SF2">
    <property type="entry name" value="NITROREDUCTASE"/>
    <property type="match status" value="1"/>
</dbReference>
<evidence type="ECO:0000256" key="2">
    <source>
        <dbReference type="ARBA" id="ARBA00007118"/>
    </source>
</evidence>
<dbReference type="SUPFAM" id="SSF55469">
    <property type="entry name" value="FMN-dependent nitroreductase-like"/>
    <property type="match status" value="1"/>
</dbReference>